<dbReference type="InterPro" id="IPR001356">
    <property type="entry name" value="HD"/>
</dbReference>
<dbReference type="Gene3D" id="1.10.10.60">
    <property type="entry name" value="Homeodomain-like"/>
    <property type="match status" value="2"/>
</dbReference>
<dbReference type="SUPFAM" id="SSF46689">
    <property type="entry name" value="Homeodomain-like"/>
    <property type="match status" value="2"/>
</dbReference>
<organism>
    <name type="scientific">Branchiostoma floridae</name>
    <name type="common">Florida lancelet</name>
    <name type="synonym">Amphioxus</name>
    <dbReference type="NCBI Taxonomy" id="7739"/>
    <lineage>
        <taxon>Eukaryota</taxon>
        <taxon>Metazoa</taxon>
        <taxon>Chordata</taxon>
        <taxon>Cephalochordata</taxon>
        <taxon>Leptocardii</taxon>
        <taxon>Amphioxiformes</taxon>
        <taxon>Branchiostomatidae</taxon>
        <taxon>Branchiostoma</taxon>
    </lineage>
</organism>
<dbReference type="Pfam" id="PF00046">
    <property type="entry name" value="Homeodomain"/>
    <property type="match status" value="2"/>
</dbReference>
<dbReference type="eggNOG" id="KOG0490">
    <property type="taxonomic scope" value="Eukaryota"/>
</dbReference>
<dbReference type="CDD" id="cd00086">
    <property type="entry name" value="homeodomain"/>
    <property type="match status" value="2"/>
</dbReference>
<feature type="compositionally biased region" description="Low complexity" evidence="3">
    <location>
        <begin position="758"/>
        <end position="776"/>
    </location>
</feature>
<dbReference type="SMART" id="SM00389">
    <property type="entry name" value="HOX"/>
    <property type="match status" value="2"/>
</dbReference>
<feature type="region of interest" description="Disordered" evidence="3">
    <location>
        <begin position="1"/>
        <end position="53"/>
    </location>
</feature>
<name>C3ZKJ2_BRAFL</name>
<feature type="compositionally biased region" description="Polar residues" evidence="3">
    <location>
        <begin position="640"/>
        <end position="655"/>
    </location>
</feature>
<feature type="compositionally biased region" description="Acidic residues" evidence="3">
    <location>
        <begin position="28"/>
        <end position="39"/>
    </location>
</feature>
<keyword evidence="1 2" id="KW-0539">Nucleus</keyword>
<feature type="compositionally biased region" description="Polar residues" evidence="3">
    <location>
        <begin position="715"/>
        <end position="729"/>
    </location>
</feature>
<feature type="compositionally biased region" description="Polar residues" evidence="3">
    <location>
        <begin position="606"/>
        <end position="615"/>
    </location>
</feature>
<feature type="region of interest" description="Disordered" evidence="3">
    <location>
        <begin position="67"/>
        <end position="156"/>
    </location>
</feature>
<feature type="compositionally biased region" description="Polar residues" evidence="3">
    <location>
        <begin position="303"/>
        <end position="316"/>
    </location>
</feature>
<evidence type="ECO:0000313" key="5">
    <source>
        <dbReference type="EMBL" id="EEN47091.1"/>
    </source>
</evidence>
<feature type="compositionally biased region" description="Low complexity" evidence="3">
    <location>
        <begin position="374"/>
        <end position="395"/>
    </location>
</feature>
<dbReference type="PANTHER" id="PTHR14689:SF0">
    <property type="entry name" value="COILED-COIL DOMAIN-CONTAINING PROTEIN 82"/>
    <property type="match status" value="1"/>
</dbReference>
<feature type="compositionally biased region" description="Polar residues" evidence="3">
    <location>
        <begin position="545"/>
        <end position="566"/>
    </location>
</feature>
<protein>
    <recommendedName>
        <fullName evidence="4">Homeobox domain-containing protein</fullName>
    </recommendedName>
</protein>
<proteinExistence type="predicted"/>
<dbReference type="AlphaFoldDB" id="C3ZKJ2"/>
<feature type="compositionally biased region" description="Polar residues" evidence="3">
    <location>
        <begin position="96"/>
        <end position="110"/>
    </location>
</feature>
<keyword evidence="1 2" id="KW-0371">Homeobox</keyword>
<feature type="compositionally biased region" description="Acidic residues" evidence="3">
    <location>
        <begin position="1"/>
        <end position="11"/>
    </location>
</feature>
<dbReference type="PANTHER" id="PTHR14689">
    <property type="entry name" value="PHORBOL-ESTER_DAG-TYPE DOMAIN-CONTAINING PROTEIN"/>
    <property type="match status" value="1"/>
</dbReference>
<accession>C3ZKJ2</accession>
<dbReference type="Pfam" id="PF13926">
    <property type="entry name" value="DUF4211"/>
    <property type="match status" value="1"/>
</dbReference>
<reference evidence="5" key="1">
    <citation type="journal article" date="2008" name="Nature">
        <title>The amphioxus genome and the evolution of the chordate karyotype.</title>
        <authorList>
            <consortium name="US DOE Joint Genome Institute (JGI-PGF)"/>
            <person name="Putnam N.H."/>
            <person name="Butts T."/>
            <person name="Ferrier D.E.K."/>
            <person name="Furlong R.F."/>
            <person name="Hellsten U."/>
            <person name="Kawashima T."/>
            <person name="Robinson-Rechavi M."/>
            <person name="Shoguchi E."/>
            <person name="Terry A."/>
            <person name="Yu J.-K."/>
            <person name="Benito-Gutierrez E.L."/>
            <person name="Dubchak I."/>
            <person name="Garcia-Fernandez J."/>
            <person name="Gibson-Brown J.J."/>
            <person name="Grigoriev I.V."/>
            <person name="Horton A.C."/>
            <person name="de Jong P.J."/>
            <person name="Jurka J."/>
            <person name="Kapitonov V.V."/>
            <person name="Kohara Y."/>
            <person name="Kuroki Y."/>
            <person name="Lindquist E."/>
            <person name="Lucas S."/>
            <person name="Osoegawa K."/>
            <person name="Pennacchio L.A."/>
            <person name="Salamov A.A."/>
            <person name="Satou Y."/>
            <person name="Sauka-Spengler T."/>
            <person name="Schmutz J."/>
            <person name="Shin-I T."/>
            <person name="Toyoda A."/>
            <person name="Bronner-Fraser M."/>
            <person name="Fujiyama A."/>
            <person name="Holland L.Z."/>
            <person name="Holland P.W.H."/>
            <person name="Satoh N."/>
            <person name="Rokhsar D.S."/>
        </authorList>
    </citation>
    <scope>NUCLEOTIDE SEQUENCE [LARGE SCALE GENOMIC DNA]</scope>
    <source>
        <strain evidence="5">S238N-H82</strain>
        <tissue evidence="5">Testes</tissue>
    </source>
</reference>
<feature type="compositionally biased region" description="Low complexity" evidence="3">
    <location>
        <begin position="623"/>
        <end position="632"/>
    </location>
</feature>
<feature type="domain" description="Homeobox" evidence="4">
    <location>
        <begin position="222"/>
        <end position="282"/>
    </location>
</feature>
<feature type="compositionally biased region" description="Basic and acidic residues" evidence="3">
    <location>
        <begin position="205"/>
        <end position="224"/>
    </location>
</feature>
<feature type="region of interest" description="Disordered" evidence="3">
    <location>
        <begin position="204"/>
        <end position="224"/>
    </location>
</feature>
<feature type="DNA-binding region" description="Homeobox" evidence="1">
    <location>
        <begin position="224"/>
        <end position="283"/>
    </location>
</feature>
<feature type="region of interest" description="Disordered" evidence="3">
    <location>
        <begin position="339"/>
        <end position="406"/>
    </location>
</feature>
<dbReference type="PROSITE" id="PS50071">
    <property type="entry name" value="HOMEOBOX_2"/>
    <property type="match status" value="2"/>
</dbReference>
<evidence type="ECO:0000256" key="1">
    <source>
        <dbReference type="PROSITE-ProRule" id="PRU00108"/>
    </source>
</evidence>
<feature type="DNA-binding region" description="Homeobox" evidence="1">
    <location>
        <begin position="148"/>
        <end position="194"/>
    </location>
</feature>
<sequence>MEDSDLSDQENEMTGLHKQHMQQIEGELVMEESDTDSEATDVSTDWVDTSSTGASKLVCSLSAQPGWSQDLSDVEEDLSPADAPFPDWSDSETESYPDTPSGSPQLGQTDGEQEQHQVGSEVGHKLCLRLKRDRRDGPEENPEEGEEKRGKTRMFSTYELEELEKAYKRDPYPDSSDKDYLATRLKISLRRVKQVWVPDISDCSESERTRGVVPEQKKEGPEAWRAKAEEFSLDQVREMEKVFKQFPYPETHVRDDLAMRFKVKPDRVRIWFNNRRAKWRKTGKRRLNGPVLRGPRPKRPDTTSETPNGSSQSAQLTRKHKEKPHQTVETLLEDMLVGTKPRQPKPLNSAPDKPTVTVTVAADTKKSRARSSKRSTSSSSSSTSSSNNNNNNRKTGPTPSSEQKDSYCNRRIALPGTQQEDAVIGGENVFLRPEGENADDIALMRKRSSSCYERFFIKRAVINEACPDLYKYTPCSTALPRKYCPHNWQEEKWYYEETITYSYLKIQEDDRDYLQVKVVKLQKVKDLPQIVKWMPGDCESVPPLQWNNDAAKSKQPSRTAVSSDINGQHRARDHSSPDTPSEIPGNTDKMGQHSAVTDRRQPSMAAVSSDSNGQQRARDHSSPDTPSTSPGNTDKKGQHSAVTDSRQPSSAAVSSDNKEQHRARQRSYPETPSTSPVVCLDDSTDSEVIPLSPTVLDSDSEKTDVGDHPHEYEETSPTRCPDTSTTLVEVSSEDWEVTGTPYEFEESPSSPTMENPGAAAEPSAASPPTVTSTSASCFRNPRDWESPSRPWGVNVNTFRVYLQTLISYSLDPSFLDEIEREGDEYFLLALKMVDRKLREAKNQVKRRATFDPQFKACVERYPYLYTESNGGTGNQTCQACLSHLQATQTINLSGRPYSRSTLNETLMEKGSKVFAVCQFCGDLTQTFHKLHHLKYRLFRECKNEVKAVQRSKKTETDDETCRCIISDREWVSELHEDLEEFLCRAQQSGQ</sequence>
<keyword evidence="1 2" id="KW-0238">DNA-binding</keyword>
<comment type="subcellular location">
    <subcellularLocation>
        <location evidence="1 2">Nucleus</location>
    </subcellularLocation>
</comment>
<dbReference type="EMBL" id="GG666636">
    <property type="protein sequence ID" value="EEN47091.1"/>
    <property type="molecule type" value="Genomic_DNA"/>
</dbReference>
<dbReference type="GO" id="GO:0005634">
    <property type="term" value="C:nucleus"/>
    <property type="evidence" value="ECO:0007669"/>
    <property type="project" value="UniProtKB-SubCell"/>
</dbReference>
<feature type="region of interest" description="Disordered" evidence="3">
    <location>
        <begin position="544"/>
        <end position="781"/>
    </location>
</feature>
<feature type="region of interest" description="Disordered" evidence="3">
    <location>
        <begin position="281"/>
        <end position="325"/>
    </location>
</feature>
<dbReference type="eggNOG" id="KOG4805">
    <property type="taxonomic scope" value="Eukaryota"/>
</dbReference>
<gene>
    <name evidence="5" type="ORF">BRAFLDRAFT_69364</name>
</gene>
<dbReference type="InterPro" id="IPR025451">
    <property type="entry name" value="DUF4211"/>
</dbReference>
<dbReference type="GO" id="GO:0003677">
    <property type="term" value="F:DNA binding"/>
    <property type="evidence" value="ECO:0007669"/>
    <property type="project" value="UniProtKB-UniRule"/>
</dbReference>
<feature type="compositionally biased region" description="Polar residues" evidence="3">
    <location>
        <begin position="40"/>
        <end position="53"/>
    </location>
</feature>
<feature type="compositionally biased region" description="Low complexity" evidence="3">
    <location>
        <begin position="350"/>
        <end position="362"/>
    </location>
</feature>
<feature type="domain" description="Homeobox" evidence="4">
    <location>
        <begin position="146"/>
        <end position="193"/>
    </location>
</feature>
<feature type="compositionally biased region" description="Basic and acidic residues" evidence="3">
    <location>
        <begin position="699"/>
        <end position="713"/>
    </location>
</feature>
<evidence type="ECO:0000256" key="2">
    <source>
        <dbReference type="RuleBase" id="RU000682"/>
    </source>
</evidence>
<dbReference type="InParanoid" id="C3ZKJ2"/>
<evidence type="ECO:0000259" key="4">
    <source>
        <dbReference type="PROSITE" id="PS50071"/>
    </source>
</evidence>
<dbReference type="InterPro" id="IPR009057">
    <property type="entry name" value="Homeodomain-like_sf"/>
</dbReference>
<evidence type="ECO:0000256" key="3">
    <source>
        <dbReference type="SAM" id="MobiDB-lite"/>
    </source>
</evidence>